<dbReference type="PROSITE" id="PS01124">
    <property type="entry name" value="HTH_ARAC_FAMILY_2"/>
    <property type="match status" value="1"/>
</dbReference>
<dbReference type="GO" id="GO:0030288">
    <property type="term" value="C:outer membrane-bounded periplasmic space"/>
    <property type="evidence" value="ECO:0007669"/>
    <property type="project" value="TreeGrafter"/>
</dbReference>
<evidence type="ECO:0000259" key="8">
    <source>
        <dbReference type="PROSITE" id="PS01124"/>
    </source>
</evidence>
<dbReference type="HOGENOM" id="CLU_028727_2_1_9"/>
<dbReference type="SMART" id="SM00342">
    <property type="entry name" value="HTH_ARAC"/>
    <property type="match status" value="1"/>
</dbReference>
<reference evidence="11" key="1">
    <citation type="submission" date="2015-03" db="EMBL/GenBank/DDBJ databases">
        <authorList>
            <person name="Wibberg D."/>
        </authorList>
    </citation>
    <scope>NUCLEOTIDE SEQUENCE [LARGE SCALE GENOMIC DNA]</scope>
</reference>
<evidence type="ECO:0000256" key="1">
    <source>
        <dbReference type="ARBA" id="ARBA00004196"/>
    </source>
</evidence>
<dbReference type="SUPFAM" id="SSF46689">
    <property type="entry name" value="Homeodomain-like"/>
    <property type="match status" value="2"/>
</dbReference>
<keyword evidence="7" id="KW-0804">Transcription</keyword>
<dbReference type="AlphaFoldDB" id="A0A0E4CVN1"/>
<evidence type="ECO:0000256" key="6">
    <source>
        <dbReference type="ARBA" id="ARBA00023125"/>
    </source>
</evidence>
<dbReference type="GO" id="GO:0003700">
    <property type="term" value="F:DNA-binding transcription factor activity"/>
    <property type="evidence" value="ECO:0007669"/>
    <property type="project" value="InterPro"/>
</dbReference>
<dbReference type="STRING" id="483937.AMQ84_15605"/>
<dbReference type="SUPFAM" id="SSF53807">
    <property type="entry name" value="Helical backbone' metal receptor"/>
    <property type="match status" value="1"/>
</dbReference>
<dbReference type="PANTHER" id="PTHR30532">
    <property type="entry name" value="IRON III DICITRATE-BINDING PERIPLASMIC PROTEIN"/>
    <property type="match status" value="1"/>
</dbReference>
<proteinExistence type="inferred from homology"/>
<dbReference type="Pfam" id="PF12833">
    <property type="entry name" value="HTH_18"/>
    <property type="match status" value="1"/>
</dbReference>
<dbReference type="Pfam" id="PF01497">
    <property type="entry name" value="Peripla_BP_2"/>
    <property type="match status" value="1"/>
</dbReference>
<evidence type="ECO:0000256" key="4">
    <source>
        <dbReference type="ARBA" id="ARBA00022729"/>
    </source>
</evidence>
<dbReference type="InterPro" id="IPR018060">
    <property type="entry name" value="HTH_AraC"/>
</dbReference>
<name>A0A0E4CVN1_9BACL</name>
<dbReference type="Gene3D" id="1.10.10.60">
    <property type="entry name" value="Homeodomain-like"/>
    <property type="match status" value="2"/>
</dbReference>
<evidence type="ECO:0000256" key="2">
    <source>
        <dbReference type="ARBA" id="ARBA00008814"/>
    </source>
</evidence>
<evidence type="ECO:0000259" key="9">
    <source>
        <dbReference type="PROSITE" id="PS50983"/>
    </source>
</evidence>
<feature type="domain" description="HTH araC/xylS-type" evidence="8">
    <location>
        <begin position="156"/>
        <end position="254"/>
    </location>
</feature>
<feature type="domain" description="Fe/B12 periplasmic-binding" evidence="9">
    <location>
        <begin position="260"/>
        <end position="522"/>
    </location>
</feature>
<evidence type="ECO:0000313" key="10">
    <source>
        <dbReference type="EMBL" id="CQR54355.1"/>
    </source>
</evidence>
<keyword evidence="3" id="KW-0813">Transport</keyword>
<gene>
    <name evidence="10" type="ORF">PRIO_1945</name>
</gene>
<accession>A0A0E4CVN1</accession>
<keyword evidence="5" id="KW-0805">Transcription regulation</keyword>
<dbReference type="InterPro" id="IPR051313">
    <property type="entry name" value="Bact_iron-sidero_bind"/>
</dbReference>
<evidence type="ECO:0000313" key="11">
    <source>
        <dbReference type="Proteomes" id="UP000033163"/>
    </source>
</evidence>
<organism evidence="10 11">
    <name type="scientific">Paenibacillus riograndensis SBR5</name>
    <dbReference type="NCBI Taxonomy" id="1073571"/>
    <lineage>
        <taxon>Bacteria</taxon>
        <taxon>Bacillati</taxon>
        <taxon>Bacillota</taxon>
        <taxon>Bacilli</taxon>
        <taxon>Bacillales</taxon>
        <taxon>Paenibacillaceae</taxon>
        <taxon>Paenibacillus</taxon>
        <taxon>Paenibacillus sonchi group</taxon>
    </lineage>
</organism>
<dbReference type="PANTHER" id="PTHR30532:SF21">
    <property type="entry name" value="SIDEROPHORE-BINDING LIPOPROTEIN YFIY-RELATED"/>
    <property type="match status" value="1"/>
</dbReference>
<evidence type="ECO:0000256" key="7">
    <source>
        <dbReference type="ARBA" id="ARBA00023163"/>
    </source>
</evidence>
<evidence type="ECO:0000256" key="3">
    <source>
        <dbReference type="ARBA" id="ARBA00022448"/>
    </source>
</evidence>
<keyword evidence="6" id="KW-0238">DNA-binding</keyword>
<dbReference type="PROSITE" id="PS00041">
    <property type="entry name" value="HTH_ARAC_FAMILY_1"/>
    <property type="match status" value="1"/>
</dbReference>
<dbReference type="InterPro" id="IPR018062">
    <property type="entry name" value="HTH_AraC-typ_CS"/>
</dbReference>
<keyword evidence="4" id="KW-0732">Signal</keyword>
<dbReference type="GO" id="GO:0043565">
    <property type="term" value="F:sequence-specific DNA binding"/>
    <property type="evidence" value="ECO:0007669"/>
    <property type="project" value="InterPro"/>
</dbReference>
<dbReference type="PATRIC" id="fig|1073571.4.peg.2042"/>
<dbReference type="InterPro" id="IPR009057">
    <property type="entry name" value="Homeodomain-like_sf"/>
</dbReference>
<protein>
    <submittedName>
        <fullName evidence="10">AraC family transcriptional regulator</fullName>
    </submittedName>
</protein>
<dbReference type="InterPro" id="IPR002491">
    <property type="entry name" value="ABC_transptr_periplasmic_BD"/>
</dbReference>
<comment type="similarity">
    <text evidence="2">Belongs to the bacterial solute-binding protein 8 family.</text>
</comment>
<dbReference type="EMBL" id="LN831776">
    <property type="protein sequence ID" value="CQR54355.1"/>
    <property type="molecule type" value="Genomic_DNA"/>
</dbReference>
<dbReference type="KEGG" id="pri:PRIO_1945"/>
<evidence type="ECO:0000256" key="5">
    <source>
        <dbReference type="ARBA" id="ARBA00023015"/>
    </source>
</evidence>
<comment type="subcellular location">
    <subcellularLocation>
        <location evidence="1">Cell envelope</location>
    </subcellularLocation>
</comment>
<dbReference type="PROSITE" id="PS50983">
    <property type="entry name" value="FE_B12_PBP"/>
    <property type="match status" value="1"/>
</dbReference>
<sequence length="524" mass="59207">MNAMHLEMSGYLYRLSGRLPPGGAGYLHSLLLLSGKTESFVRPVRRPTMLQTAMIIPPGADLSAFTGGWERIMVLSFSMLQESTGGRHVPVCLEQPIEFSPGPGCSLMDIGMEISEKLDGDAPQRMRANILFQELLLALFEGSSGPNESAQERAIAQTVEYMHRNYHRSVSREQLAEVAGMSADYYSRLFKKKLGQTPVEYLTGIRLKHAKQALLSTKESFRAIAQSVGFADEFYFSRKFRTATGVSPSHYVRQVKAAQRIVSLQHHLTGHLLALGIEPYAALVNSYYPLRLKEVRDIGHFRPDLDKLAAVGPDVIFTCEVYDEETQQKARMFEHIAQTVTIPFFEDWRTQLRKVAVATGREDEAEDWLQHYELKAQQTRAALSPFTEGKSVLIVGVGNGRICLFGHRNVGAVLYGDLGLQAPDGLGDIRLYREIDYSEIYSYDPDLLLLTSFRNDGSPLTKLAIREKIRQIESDPRWKAMKAVRSSKVYSLFEEQHLYTLYSAYSHNLLLDKLLELWRTELSK</sequence>
<dbReference type="RefSeq" id="WP_020430768.1">
    <property type="nucleotide sequence ID" value="NZ_AGBD01001109.1"/>
</dbReference>
<dbReference type="Gene3D" id="3.40.50.1980">
    <property type="entry name" value="Nitrogenase molybdenum iron protein domain"/>
    <property type="match status" value="2"/>
</dbReference>
<dbReference type="Proteomes" id="UP000033163">
    <property type="component" value="Chromosome I"/>
</dbReference>
<dbReference type="GO" id="GO:1901678">
    <property type="term" value="P:iron coordination entity transport"/>
    <property type="evidence" value="ECO:0007669"/>
    <property type="project" value="UniProtKB-ARBA"/>
</dbReference>